<sequence>MLSEWAGREDTTHSKLSMTTVKKLFLGTCDNGGAGGVGVFVNTGLAMNIDSFEQLTARLGRLPLKRSGSILTSRLLGRCRSR</sequence>
<evidence type="ECO:0000313" key="3">
    <source>
        <dbReference type="WBParaSite" id="ACOC_0000043001-mRNA-1"/>
    </source>
</evidence>
<proteinExistence type="predicted"/>
<reference evidence="3" key="1">
    <citation type="submission" date="2017-02" db="UniProtKB">
        <authorList>
            <consortium name="WormBaseParasite"/>
        </authorList>
    </citation>
    <scope>IDENTIFICATION</scope>
</reference>
<gene>
    <name evidence="1" type="ORF">ACOC_LOCUS431</name>
</gene>
<reference evidence="1 2" key="2">
    <citation type="submission" date="2018-11" db="EMBL/GenBank/DDBJ databases">
        <authorList>
            <consortium name="Pathogen Informatics"/>
        </authorList>
    </citation>
    <scope>NUCLEOTIDE SEQUENCE [LARGE SCALE GENOMIC DNA]</scope>
    <source>
        <strain evidence="1 2">Costa Rica</strain>
    </source>
</reference>
<keyword evidence="2" id="KW-1185">Reference proteome</keyword>
<name>A0A0R3PA88_ANGCS</name>
<organism evidence="3">
    <name type="scientific">Angiostrongylus costaricensis</name>
    <name type="common">Nematode worm</name>
    <dbReference type="NCBI Taxonomy" id="334426"/>
    <lineage>
        <taxon>Eukaryota</taxon>
        <taxon>Metazoa</taxon>
        <taxon>Ecdysozoa</taxon>
        <taxon>Nematoda</taxon>
        <taxon>Chromadorea</taxon>
        <taxon>Rhabditida</taxon>
        <taxon>Rhabditina</taxon>
        <taxon>Rhabditomorpha</taxon>
        <taxon>Strongyloidea</taxon>
        <taxon>Metastrongylidae</taxon>
        <taxon>Angiostrongylus</taxon>
    </lineage>
</organism>
<protein>
    <submittedName>
        <fullName evidence="3">DAGKa domain-containing protein</fullName>
    </submittedName>
</protein>
<evidence type="ECO:0000313" key="2">
    <source>
        <dbReference type="Proteomes" id="UP000267027"/>
    </source>
</evidence>
<accession>A0A0R3PA88</accession>
<dbReference type="AlphaFoldDB" id="A0A0R3PA88"/>
<dbReference type="EMBL" id="UYYA01000041">
    <property type="protein sequence ID" value="VDM52016.1"/>
    <property type="molecule type" value="Genomic_DNA"/>
</dbReference>
<dbReference type="WBParaSite" id="ACOC_0000043001-mRNA-1">
    <property type="protein sequence ID" value="ACOC_0000043001-mRNA-1"/>
    <property type="gene ID" value="ACOC_0000043001"/>
</dbReference>
<dbReference type="Proteomes" id="UP000267027">
    <property type="component" value="Unassembled WGS sequence"/>
</dbReference>
<evidence type="ECO:0000313" key="1">
    <source>
        <dbReference type="EMBL" id="VDM52016.1"/>
    </source>
</evidence>